<dbReference type="EMBL" id="SRLO01000034">
    <property type="protein sequence ID" value="TNN83256.1"/>
    <property type="molecule type" value="Genomic_DNA"/>
</dbReference>
<feature type="compositionally biased region" description="Basic and acidic residues" evidence="1">
    <location>
        <begin position="16"/>
        <end position="29"/>
    </location>
</feature>
<sequence>MESEPRRSFTGVTMPKPERKEETGSDRTTRTVTSRSRGQKVEHTPSLLCLLMLSDAMPPCGAAGYMEGMLVFMKSAICCRASRLVGVFPFCS</sequence>
<protein>
    <submittedName>
        <fullName evidence="2">Uncharacterized protein</fullName>
    </submittedName>
</protein>
<accession>A0A4Z2IZD8</accession>
<reference evidence="2 3" key="1">
    <citation type="submission" date="2019-03" db="EMBL/GenBank/DDBJ databases">
        <title>First draft genome of Liparis tanakae, snailfish: a comprehensive survey of snailfish specific genes.</title>
        <authorList>
            <person name="Kim W."/>
            <person name="Song I."/>
            <person name="Jeong J.-H."/>
            <person name="Kim D."/>
            <person name="Kim S."/>
            <person name="Ryu S."/>
            <person name="Song J.Y."/>
            <person name="Lee S.K."/>
        </authorList>
    </citation>
    <scope>NUCLEOTIDE SEQUENCE [LARGE SCALE GENOMIC DNA]</scope>
    <source>
        <tissue evidence="2">Muscle</tissue>
    </source>
</reference>
<evidence type="ECO:0000313" key="3">
    <source>
        <dbReference type="Proteomes" id="UP000314294"/>
    </source>
</evidence>
<gene>
    <name evidence="2" type="ORF">EYF80_006589</name>
</gene>
<name>A0A4Z2IZD8_9TELE</name>
<keyword evidence="3" id="KW-1185">Reference proteome</keyword>
<feature type="region of interest" description="Disordered" evidence="1">
    <location>
        <begin position="1"/>
        <end position="42"/>
    </location>
</feature>
<evidence type="ECO:0000256" key="1">
    <source>
        <dbReference type="SAM" id="MobiDB-lite"/>
    </source>
</evidence>
<dbReference type="Proteomes" id="UP000314294">
    <property type="component" value="Unassembled WGS sequence"/>
</dbReference>
<proteinExistence type="predicted"/>
<organism evidence="2 3">
    <name type="scientific">Liparis tanakae</name>
    <name type="common">Tanaka's snailfish</name>
    <dbReference type="NCBI Taxonomy" id="230148"/>
    <lineage>
        <taxon>Eukaryota</taxon>
        <taxon>Metazoa</taxon>
        <taxon>Chordata</taxon>
        <taxon>Craniata</taxon>
        <taxon>Vertebrata</taxon>
        <taxon>Euteleostomi</taxon>
        <taxon>Actinopterygii</taxon>
        <taxon>Neopterygii</taxon>
        <taxon>Teleostei</taxon>
        <taxon>Neoteleostei</taxon>
        <taxon>Acanthomorphata</taxon>
        <taxon>Eupercaria</taxon>
        <taxon>Perciformes</taxon>
        <taxon>Cottioidei</taxon>
        <taxon>Cottales</taxon>
        <taxon>Liparidae</taxon>
        <taxon>Liparis</taxon>
    </lineage>
</organism>
<comment type="caution">
    <text evidence="2">The sequence shown here is derived from an EMBL/GenBank/DDBJ whole genome shotgun (WGS) entry which is preliminary data.</text>
</comment>
<dbReference type="AlphaFoldDB" id="A0A4Z2IZD8"/>
<evidence type="ECO:0000313" key="2">
    <source>
        <dbReference type="EMBL" id="TNN83256.1"/>
    </source>
</evidence>